<dbReference type="GO" id="GO:0046654">
    <property type="term" value="P:tetrahydrofolate biosynthetic process"/>
    <property type="evidence" value="ECO:0007669"/>
    <property type="project" value="InterPro"/>
</dbReference>
<dbReference type="PIRSF" id="PIRSF000194">
    <property type="entry name" value="DHFR"/>
    <property type="match status" value="1"/>
</dbReference>
<proteinExistence type="inferred from homology"/>
<dbReference type="PROSITE" id="PS51330">
    <property type="entry name" value="DHFR_2"/>
    <property type="match status" value="1"/>
</dbReference>
<dbReference type="GO" id="GO:0046452">
    <property type="term" value="P:dihydrofolate metabolic process"/>
    <property type="evidence" value="ECO:0007669"/>
    <property type="project" value="TreeGrafter"/>
</dbReference>
<dbReference type="CDD" id="cd00209">
    <property type="entry name" value="DHFR"/>
    <property type="match status" value="1"/>
</dbReference>
<dbReference type="EMBL" id="JAODNV010000023">
    <property type="protein sequence ID" value="MCT8992037.1"/>
    <property type="molecule type" value="Genomic_DNA"/>
</dbReference>
<dbReference type="PANTHER" id="PTHR48069:SF3">
    <property type="entry name" value="DIHYDROFOLATE REDUCTASE"/>
    <property type="match status" value="1"/>
</dbReference>
<keyword evidence="11" id="KW-1185">Reference proteome</keyword>
<comment type="catalytic activity">
    <reaction evidence="8">
        <text>(6S)-5,6,7,8-tetrahydrofolate + NADP(+) = 7,8-dihydrofolate + NADPH + H(+)</text>
        <dbReference type="Rhea" id="RHEA:15009"/>
        <dbReference type="ChEBI" id="CHEBI:15378"/>
        <dbReference type="ChEBI" id="CHEBI:57451"/>
        <dbReference type="ChEBI" id="CHEBI:57453"/>
        <dbReference type="ChEBI" id="CHEBI:57783"/>
        <dbReference type="ChEBI" id="CHEBI:58349"/>
        <dbReference type="EC" id="1.5.1.3"/>
    </reaction>
</comment>
<keyword evidence="5 8" id="KW-0521">NADP</keyword>
<evidence type="ECO:0000256" key="3">
    <source>
        <dbReference type="ARBA" id="ARBA00012856"/>
    </source>
</evidence>
<dbReference type="EC" id="1.5.1.3" evidence="3 8"/>
<gene>
    <name evidence="10" type="ORF">NYR54_17380</name>
</gene>
<dbReference type="PANTHER" id="PTHR48069">
    <property type="entry name" value="DIHYDROFOLATE REDUCTASE"/>
    <property type="match status" value="1"/>
</dbReference>
<dbReference type="GO" id="GO:0070401">
    <property type="term" value="F:NADP+ binding"/>
    <property type="evidence" value="ECO:0007669"/>
    <property type="project" value="UniProtKB-ARBA"/>
</dbReference>
<dbReference type="InterPro" id="IPR024072">
    <property type="entry name" value="DHFR-like_dom_sf"/>
</dbReference>
<evidence type="ECO:0000256" key="4">
    <source>
        <dbReference type="ARBA" id="ARBA00022563"/>
    </source>
</evidence>
<dbReference type="PRINTS" id="PR00070">
    <property type="entry name" value="DHFR"/>
</dbReference>
<dbReference type="FunFam" id="3.40.430.10:FF:000001">
    <property type="entry name" value="Dihydrofolate reductase"/>
    <property type="match status" value="1"/>
</dbReference>
<dbReference type="GO" id="GO:0005829">
    <property type="term" value="C:cytosol"/>
    <property type="evidence" value="ECO:0007669"/>
    <property type="project" value="TreeGrafter"/>
</dbReference>
<comment type="similarity">
    <text evidence="2 8">Belongs to the dihydrofolate reductase family.</text>
</comment>
<name>A0A9X2X9X3_9HYPH</name>
<dbReference type="InterPro" id="IPR001796">
    <property type="entry name" value="DHFR_dom"/>
</dbReference>
<dbReference type="AlphaFoldDB" id="A0A9X2X9X3"/>
<sequence>MASATRIALVVAIARNGIIGRAGGLPWRLPTDLKRFKAITMGKPVIMGRKTWESIGKPLQGRFNVVISRDPAFAAEGVAAARSLDEAVAIAKESGAGDEICVIGGGEIYRQALPEADRLYVTHVDAEVEGDVFFPPISEEIWEAVSQDIVPAGEKDIYPTRYVVYERRKV</sequence>
<evidence type="ECO:0000256" key="5">
    <source>
        <dbReference type="ARBA" id="ARBA00022857"/>
    </source>
</evidence>
<reference evidence="10" key="1">
    <citation type="submission" date="2022-08" db="EMBL/GenBank/DDBJ databases">
        <title>Chelativorans sichuanense sp. nov., a paraffin oil-degrading bacterium isolated from a mixture of oil-based drill cuttings and paddy soil.</title>
        <authorList>
            <person name="Yu J."/>
            <person name="Liu H."/>
            <person name="Chen Q."/>
        </authorList>
    </citation>
    <scope>NUCLEOTIDE SEQUENCE</scope>
    <source>
        <strain evidence="10">SCAU 2101</strain>
    </source>
</reference>
<protein>
    <recommendedName>
        <fullName evidence="3 8">Dihydrofolate reductase</fullName>
        <ecNumber evidence="3 8">1.5.1.3</ecNumber>
    </recommendedName>
</protein>
<dbReference type="Pfam" id="PF00186">
    <property type="entry name" value="DHFR_1"/>
    <property type="match status" value="1"/>
</dbReference>
<feature type="domain" description="DHFR" evidence="9">
    <location>
        <begin position="6"/>
        <end position="167"/>
    </location>
</feature>
<dbReference type="RefSeq" id="WP_261516989.1">
    <property type="nucleotide sequence ID" value="NZ_JAODNV010000023.1"/>
</dbReference>
<evidence type="ECO:0000256" key="2">
    <source>
        <dbReference type="ARBA" id="ARBA00009539"/>
    </source>
</evidence>
<evidence type="ECO:0000256" key="1">
    <source>
        <dbReference type="ARBA" id="ARBA00004903"/>
    </source>
</evidence>
<dbReference type="GO" id="GO:0006730">
    <property type="term" value="P:one-carbon metabolic process"/>
    <property type="evidence" value="ECO:0007669"/>
    <property type="project" value="UniProtKB-KW"/>
</dbReference>
<dbReference type="SUPFAM" id="SSF53597">
    <property type="entry name" value="Dihydrofolate reductase-like"/>
    <property type="match status" value="1"/>
</dbReference>
<comment type="pathway">
    <text evidence="1 8">Cofactor biosynthesis; tetrahydrofolate biosynthesis; 5,6,7,8-tetrahydrofolate from 7,8-dihydrofolate: step 1/1.</text>
</comment>
<dbReference type="GO" id="GO:0046655">
    <property type="term" value="P:folic acid metabolic process"/>
    <property type="evidence" value="ECO:0007669"/>
    <property type="project" value="TreeGrafter"/>
</dbReference>
<keyword evidence="6 8" id="KW-0560">Oxidoreductase</keyword>
<keyword evidence="4 8" id="KW-0554">One-carbon metabolism</keyword>
<dbReference type="InterPro" id="IPR012259">
    <property type="entry name" value="DHFR"/>
</dbReference>
<evidence type="ECO:0000256" key="6">
    <source>
        <dbReference type="ARBA" id="ARBA00023002"/>
    </source>
</evidence>
<dbReference type="Proteomes" id="UP001149009">
    <property type="component" value="Unassembled WGS sequence"/>
</dbReference>
<comment type="function">
    <text evidence="7 8">Key enzyme in folate metabolism. Catalyzes an essential reaction for de novo glycine and purine synthesis, and for DNA precursor synthesis.</text>
</comment>
<evidence type="ECO:0000313" key="11">
    <source>
        <dbReference type="Proteomes" id="UP001149009"/>
    </source>
</evidence>
<organism evidence="10 11">
    <name type="scientific">Chelativorans petroleitrophicus</name>
    <dbReference type="NCBI Taxonomy" id="2975484"/>
    <lineage>
        <taxon>Bacteria</taxon>
        <taxon>Pseudomonadati</taxon>
        <taxon>Pseudomonadota</taxon>
        <taxon>Alphaproteobacteria</taxon>
        <taxon>Hyphomicrobiales</taxon>
        <taxon>Phyllobacteriaceae</taxon>
        <taxon>Chelativorans</taxon>
    </lineage>
</organism>
<evidence type="ECO:0000313" key="10">
    <source>
        <dbReference type="EMBL" id="MCT8992037.1"/>
    </source>
</evidence>
<evidence type="ECO:0000259" key="9">
    <source>
        <dbReference type="PROSITE" id="PS51330"/>
    </source>
</evidence>
<evidence type="ECO:0000256" key="7">
    <source>
        <dbReference type="ARBA" id="ARBA00025067"/>
    </source>
</evidence>
<dbReference type="GO" id="GO:0004146">
    <property type="term" value="F:dihydrofolate reductase activity"/>
    <property type="evidence" value="ECO:0007669"/>
    <property type="project" value="UniProtKB-EC"/>
</dbReference>
<dbReference type="Gene3D" id="3.40.430.10">
    <property type="entry name" value="Dihydrofolate Reductase, subunit A"/>
    <property type="match status" value="1"/>
</dbReference>
<evidence type="ECO:0000256" key="8">
    <source>
        <dbReference type="PIRNR" id="PIRNR000194"/>
    </source>
</evidence>
<comment type="caution">
    <text evidence="10">The sequence shown here is derived from an EMBL/GenBank/DDBJ whole genome shotgun (WGS) entry which is preliminary data.</text>
</comment>
<accession>A0A9X2X9X3</accession>